<dbReference type="FunFam" id="3.20.20.80:FF:000064">
    <property type="entry name" value="Oligo-1,6-glucosidase"/>
    <property type="match status" value="2"/>
</dbReference>
<dbReference type="Proteomes" id="UP000198668">
    <property type="component" value="Unassembled WGS sequence"/>
</dbReference>
<dbReference type="PRINTS" id="PR00110">
    <property type="entry name" value="ALPHAAMYLASE"/>
</dbReference>
<accession>A0A1I3BQG5</accession>
<evidence type="ECO:0000256" key="5">
    <source>
        <dbReference type="RuleBase" id="RU361134"/>
    </source>
</evidence>
<dbReference type="GO" id="GO:0004556">
    <property type="term" value="F:alpha-amylase activity"/>
    <property type="evidence" value="ECO:0007669"/>
    <property type="project" value="UniProtKB-UniRule"/>
</dbReference>
<dbReference type="RefSeq" id="WP_092091755.1">
    <property type="nucleotide sequence ID" value="NZ_FOQE01000008.1"/>
</dbReference>
<keyword evidence="2 5" id="KW-0378">Hydrolase</keyword>
<dbReference type="GO" id="GO:0009313">
    <property type="term" value="P:oligosaccharide catabolic process"/>
    <property type="evidence" value="ECO:0007669"/>
    <property type="project" value="TreeGrafter"/>
</dbReference>
<comment type="catalytic activity">
    <reaction evidence="5">
        <text>Endohydrolysis of (1-&gt;4)-alpha-D-glucosidic linkages in polysaccharides containing three or more (1-&gt;4)-alpha-linked D-glucose units.</text>
        <dbReference type="EC" id="3.2.1.1"/>
    </reaction>
</comment>
<dbReference type="InterPro" id="IPR017853">
    <property type="entry name" value="GH"/>
</dbReference>
<dbReference type="Gene3D" id="3.90.400.10">
    <property type="entry name" value="Oligo-1,6-glucosidase, Domain 2"/>
    <property type="match status" value="1"/>
</dbReference>
<gene>
    <name evidence="7" type="ORF">SAMN04489868_10842</name>
</gene>
<dbReference type="EMBL" id="FOQE01000008">
    <property type="protein sequence ID" value="SFH64149.1"/>
    <property type="molecule type" value="Genomic_DNA"/>
</dbReference>
<name>A0A1I3BQG5_9LACT</name>
<evidence type="ECO:0000256" key="4">
    <source>
        <dbReference type="RuleBase" id="RU003615"/>
    </source>
</evidence>
<dbReference type="AlphaFoldDB" id="A0A1I3BQG5"/>
<dbReference type="CDD" id="cd11333">
    <property type="entry name" value="AmyAc_SI_OligoGlu_DGase"/>
    <property type="match status" value="1"/>
</dbReference>
<proteinExistence type="inferred from homology"/>
<sequence>MAVEEAWWRNAIGYQIYPRSFADSNQDGIGDLNGIREHLDDLVELGIDFIWLSPIYPSPNVDNGYDISDYRDIMEAFGTMEDFERLLEAVHEKGLRLIMDLVINHTSDQHPWFLASRQSKDNPYRDYYIWHPPRSNGELPSNWPSLFGGSAWEWDEQTQEYYLHIFAKEQPDLNWENPVLRQELYRMVRWWLGKGIDGFRIDAITHIKKRDLQDVSKKLADTYMNVEGIGVYLRKLRQVFDAYPATLSIGEASGVPVADAHEWVGQNGYFCMIFTFDHVHVWANDPKDQPHIRQLKKALARWQYALAEDGWNALFMENHDLPRSVSVFGEDKEYWKVSAKALATLFMLLKGTPFIYQGQELGMTNVPFQSIDEIDAVDTRRHYEQQVAKGEDPEAVFKKLARASRDNARSPMQWDTSTYAGFSQVEPWLRVNPNKDTINLAAEKKDPDSIWHYYRTLIQLRKSEEALLNGTFHIHNLKHRQMMIYERRGAKQTFLILINLSKTEAVFYLPFQVREQSWTLVLSNYSECLANVTDECCFRPFETQIYQRSR</sequence>
<dbReference type="SUPFAM" id="SSF51011">
    <property type="entry name" value="Glycosyl hydrolase domain"/>
    <property type="match status" value="1"/>
</dbReference>
<evidence type="ECO:0000256" key="2">
    <source>
        <dbReference type="ARBA" id="ARBA00022801"/>
    </source>
</evidence>
<evidence type="ECO:0000313" key="7">
    <source>
        <dbReference type="EMBL" id="SFH64149.1"/>
    </source>
</evidence>
<evidence type="ECO:0000256" key="3">
    <source>
        <dbReference type="ARBA" id="ARBA00023295"/>
    </source>
</evidence>
<dbReference type="EC" id="3.2.1.1" evidence="5"/>
<dbReference type="FunFam" id="3.90.400.10:FF:000002">
    <property type="entry name" value="Sucrose isomerase"/>
    <property type="match status" value="1"/>
</dbReference>
<dbReference type="Pfam" id="PF00128">
    <property type="entry name" value="Alpha-amylase"/>
    <property type="match status" value="1"/>
</dbReference>
<dbReference type="SUPFAM" id="SSF51445">
    <property type="entry name" value="(Trans)glycosidases"/>
    <property type="match status" value="1"/>
</dbReference>
<dbReference type="InterPro" id="IPR006047">
    <property type="entry name" value="GH13_cat_dom"/>
</dbReference>
<dbReference type="InterPro" id="IPR013780">
    <property type="entry name" value="Glyco_hydro_b"/>
</dbReference>
<dbReference type="InterPro" id="IPR045857">
    <property type="entry name" value="O16G_dom_2"/>
</dbReference>
<keyword evidence="5" id="KW-0119">Carbohydrate metabolism</keyword>
<dbReference type="InterPro" id="IPR006046">
    <property type="entry name" value="Alpha_amylase"/>
</dbReference>
<dbReference type="Gene3D" id="3.20.20.80">
    <property type="entry name" value="Glycosidases"/>
    <property type="match status" value="1"/>
</dbReference>
<dbReference type="PANTHER" id="PTHR10357:SF178">
    <property type="entry name" value="OLIGO-1,6-GLUCOSIDASE 3-RELATED"/>
    <property type="match status" value="1"/>
</dbReference>
<protein>
    <recommendedName>
        <fullName evidence="5">Alpha-amylase</fullName>
        <ecNumber evidence="5">3.2.1.1</ecNumber>
    </recommendedName>
</protein>
<feature type="domain" description="Glycosyl hydrolase family 13 catalytic" evidence="6">
    <location>
        <begin position="15"/>
        <end position="409"/>
    </location>
</feature>
<evidence type="ECO:0000259" key="6">
    <source>
        <dbReference type="SMART" id="SM00642"/>
    </source>
</evidence>
<dbReference type="OrthoDB" id="9805159at2"/>
<reference evidence="7 8" key="1">
    <citation type="submission" date="2016-10" db="EMBL/GenBank/DDBJ databases">
        <authorList>
            <person name="de Groot N.N."/>
        </authorList>
    </citation>
    <scope>NUCLEOTIDE SEQUENCE [LARGE SCALE GENOMIC DNA]</scope>
    <source>
        <strain evidence="7 8">DSM 27630</strain>
    </source>
</reference>
<evidence type="ECO:0000313" key="8">
    <source>
        <dbReference type="Proteomes" id="UP000198668"/>
    </source>
</evidence>
<dbReference type="GO" id="GO:0043169">
    <property type="term" value="F:cation binding"/>
    <property type="evidence" value="ECO:0007669"/>
    <property type="project" value="InterPro"/>
</dbReference>
<comment type="similarity">
    <text evidence="1 4">Belongs to the glycosyl hydrolase 13 family.</text>
</comment>
<dbReference type="PANTHER" id="PTHR10357">
    <property type="entry name" value="ALPHA-AMYLASE FAMILY MEMBER"/>
    <property type="match status" value="1"/>
</dbReference>
<organism evidence="7 8">
    <name type="scientific">Pisciglobus halotolerans</name>
    <dbReference type="NCBI Taxonomy" id="745365"/>
    <lineage>
        <taxon>Bacteria</taxon>
        <taxon>Bacillati</taxon>
        <taxon>Bacillota</taxon>
        <taxon>Bacilli</taxon>
        <taxon>Lactobacillales</taxon>
        <taxon>Carnobacteriaceae</taxon>
    </lineage>
</organism>
<keyword evidence="3 5" id="KW-0326">Glycosidase</keyword>
<dbReference type="SMART" id="SM00642">
    <property type="entry name" value="Aamy"/>
    <property type="match status" value="1"/>
</dbReference>
<keyword evidence="8" id="KW-1185">Reference proteome</keyword>
<evidence type="ECO:0000256" key="1">
    <source>
        <dbReference type="ARBA" id="ARBA00008061"/>
    </source>
</evidence>
<dbReference type="Gene3D" id="2.60.40.1180">
    <property type="entry name" value="Golgi alpha-mannosidase II"/>
    <property type="match status" value="1"/>
</dbReference>